<feature type="region of interest" description="Disordered" evidence="1">
    <location>
        <begin position="123"/>
        <end position="157"/>
    </location>
</feature>
<dbReference type="HOGENOM" id="CLU_1679251_0_0_1"/>
<reference evidence="3" key="2">
    <citation type="submission" date="2015-01" db="EMBL/GenBank/DDBJ databases">
        <title>Evolutionary Origins and Diversification of the Mycorrhizal Mutualists.</title>
        <authorList>
            <consortium name="DOE Joint Genome Institute"/>
            <consortium name="Mycorrhizal Genomics Consortium"/>
            <person name="Kohler A."/>
            <person name="Kuo A."/>
            <person name="Nagy L.G."/>
            <person name="Floudas D."/>
            <person name="Copeland A."/>
            <person name="Barry K.W."/>
            <person name="Cichocki N."/>
            <person name="Veneault-Fourrey C."/>
            <person name="LaButti K."/>
            <person name="Lindquist E.A."/>
            <person name="Lipzen A."/>
            <person name="Lundell T."/>
            <person name="Morin E."/>
            <person name="Murat C."/>
            <person name="Riley R."/>
            <person name="Ohm R."/>
            <person name="Sun H."/>
            <person name="Tunlid A."/>
            <person name="Henrissat B."/>
            <person name="Grigoriev I.V."/>
            <person name="Hibbett D.S."/>
            <person name="Martin F."/>
        </authorList>
    </citation>
    <scope>NUCLEOTIDE SEQUENCE [LARGE SCALE GENOMIC DNA]</scope>
    <source>
        <strain evidence="3">MUT 4182</strain>
    </source>
</reference>
<protein>
    <submittedName>
        <fullName evidence="2">Uncharacterized protein</fullName>
    </submittedName>
</protein>
<evidence type="ECO:0000313" key="2">
    <source>
        <dbReference type="EMBL" id="KIO18541.1"/>
    </source>
</evidence>
<feature type="compositionally biased region" description="Polar residues" evidence="1">
    <location>
        <begin position="144"/>
        <end position="157"/>
    </location>
</feature>
<evidence type="ECO:0000313" key="3">
    <source>
        <dbReference type="Proteomes" id="UP000054248"/>
    </source>
</evidence>
<evidence type="ECO:0000256" key="1">
    <source>
        <dbReference type="SAM" id="MobiDB-lite"/>
    </source>
</evidence>
<dbReference type="Proteomes" id="UP000054248">
    <property type="component" value="Unassembled WGS sequence"/>
</dbReference>
<accession>A0A0C3Q529</accession>
<proteinExistence type="predicted"/>
<gene>
    <name evidence="2" type="ORF">M407DRAFT_11822</name>
</gene>
<feature type="compositionally biased region" description="Low complexity" evidence="1">
    <location>
        <begin position="127"/>
        <end position="138"/>
    </location>
</feature>
<reference evidence="2 3" key="1">
    <citation type="submission" date="2014-04" db="EMBL/GenBank/DDBJ databases">
        <authorList>
            <consortium name="DOE Joint Genome Institute"/>
            <person name="Kuo A."/>
            <person name="Girlanda M."/>
            <person name="Perotto S."/>
            <person name="Kohler A."/>
            <person name="Nagy L.G."/>
            <person name="Floudas D."/>
            <person name="Copeland A."/>
            <person name="Barry K.W."/>
            <person name="Cichocki N."/>
            <person name="Veneault-Fourrey C."/>
            <person name="LaButti K."/>
            <person name="Lindquist E.A."/>
            <person name="Lipzen A."/>
            <person name="Lundell T."/>
            <person name="Morin E."/>
            <person name="Murat C."/>
            <person name="Sun H."/>
            <person name="Tunlid A."/>
            <person name="Henrissat B."/>
            <person name="Grigoriev I.V."/>
            <person name="Hibbett D.S."/>
            <person name="Martin F."/>
            <person name="Nordberg H.P."/>
            <person name="Cantor M.N."/>
            <person name="Hua S.X."/>
        </authorList>
    </citation>
    <scope>NUCLEOTIDE SEQUENCE [LARGE SCALE GENOMIC DNA]</scope>
    <source>
        <strain evidence="2 3">MUT 4182</strain>
    </source>
</reference>
<keyword evidence="3" id="KW-1185">Reference proteome</keyword>
<dbReference type="EMBL" id="KN823278">
    <property type="protein sequence ID" value="KIO18541.1"/>
    <property type="molecule type" value="Genomic_DNA"/>
</dbReference>
<sequence>MFSEPSNPSSRRGRDVSRRIEDALSRSFILVPKQADVPQGRARIENIINKFDQNATIARDPDSACYWVFTSNDKASAILNKGDTCIDDFEIHRVDLNRQENKAVTRIRAFLTQKLDPNHAISRRAPASSKITSSKATTELASVGNPSAASTLNQLEG</sequence>
<name>A0A0C3Q529_9AGAM</name>
<dbReference type="AlphaFoldDB" id="A0A0C3Q529"/>
<organism evidence="2 3">
    <name type="scientific">Tulasnella calospora MUT 4182</name>
    <dbReference type="NCBI Taxonomy" id="1051891"/>
    <lineage>
        <taxon>Eukaryota</taxon>
        <taxon>Fungi</taxon>
        <taxon>Dikarya</taxon>
        <taxon>Basidiomycota</taxon>
        <taxon>Agaricomycotina</taxon>
        <taxon>Agaricomycetes</taxon>
        <taxon>Cantharellales</taxon>
        <taxon>Tulasnellaceae</taxon>
        <taxon>Tulasnella</taxon>
    </lineage>
</organism>